<feature type="region of interest" description="Disordered" evidence="2">
    <location>
        <begin position="1"/>
        <end position="23"/>
    </location>
</feature>
<evidence type="ECO:0000256" key="1">
    <source>
        <dbReference type="PROSITE-ProRule" id="PRU00339"/>
    </source>
</evidence>
<gene>
    <name evidence="4" type="ORF">EB796_018703</name>
</gene>
<dbReference type="InterPro" id="IPR019734">
    <property type="entry name" value="TPR_rpt"/>
</dbReference>
<evidence type="ECO:0000313" key="4">
    <source>
        <dbReference type="EMBL" id="KAF6023008.1"/>
    </source>
</evidence>
<dbReference type="SMART" id="SM00028">
    <property type="entry name" value="TPR"/>
    <property type="match status" value="4"/>
</dbReference>
<dbReference type="Pfam" id="PF00176">
    <property type="entry name" value="SNF2-rel_dom"/>
    <property type="match status" value="1"/>
</dbReference>
<dbReference type="EMBL" id="VXIV02002776">
    <property type="protein sequence ID" value="KAF6023008.1"/>
    <property type="molecule type" value="Genomic_DNA"/>
</dbReference>
<evidence type="ECO:0000259" key="3">
    <source>
        <dbReference type="PROSITE" id="PS51192"/>
    </source>
</evidence>
<proteinExistence type="predicted"/>
<keyword evidence="1" id="KW-0802">TPR repeat</keyword>
<dbReference type="SMART" id="SM00487">
    <property type="entry name" value="DEXDc"/>
    <property type="match status" value="1"/>
</dbReference>
<dbReference type="Gene3D" id="1.25.40.10">
    <property type="entry name" value="Tetratricopeptide repeat domain"/>
    <property type="match status" value="1"/>
</dbReference>
<dbReference type="Gene3D" id="3.40.50.10810">
    <property type="entry name" value="Tandem AAA-ATPase domain"/>
    <property type="match status" value="1"/>
</dbReference>
<protein>
    <recommendedName>
        <fullName evidence="3">Helicase ATP-binding domain-containing protein</fullName>
    </recommendedName>
</protein>
<dbReference type="InterPro" id="IPR050496">
    <property type="entry name" value="SNF2_RAD54_helicase_repair"/>
</dbReference>
<sequence>MAVEEEENKENAMPAVDVPSVAPQDDLPTLMAKAKEFIAEQDVESALRCYEKAYSIEPSEKIARRLERMRAYLETEPEAKPGEEKLEMHTAPPRPRDTIASRTTASPASSMGGVLPSLNSDIGMSDEDVAIYNSLISQAKNVLRCGDFEEALGLYEKAHMLHPSDKLASKIAKLKSVSSQLSPETEVTGTSTSPNPAKVDEAAIDAHYSELTAKARKLIEQEKLEEALVLFKDAYGVKPSDKLERRIQRIEQYLQQQTQTNQGVSQTTPDEPESADLYNQLITKGKEFISQNKVAEALKMYQEAAEIRPSEKLSNRITKCQDYLSQCGDEDGDFTHVGNGFYLHQDLYTKLYPHQKEGLLWFWGLHKKRTGGILADDMGLGKTIQVISFLSGLFDAEELKTVIIVMPLSLIENWKREFEKWAPGILLQTYHGGSLRERARSVAKVQRRGGVLLTSYGMIVSAAELLAKKDGESFGRDFSYDYVILDEGHKIKNPTKTSKGVHMIAAKHRIILTGTPIQNNLKEMWALFDWTHHGMLLGTARTFHSEYSKPITRAREKCATYGERRLGEQMAESLKKIISPLPSAQN</sequence>
<dbReference type="InterPro" id="IPR038718">
    <property type="entry name" value="SNF2-like_sf"/>
</dbReference>
<accession>A0A7J7JCC4</accession>
<dbReference type="SUPFAM" id="SSF48452">
    <property type="entry name" value="TPR-like"/>
    <property type="match status" value="1"/>
</dbReference>
<feature type="repeat" description="TPR" evidence="1">
    <location>
        <begin position="278"/>
        <end position="311"/>
    </location>
</feature>
<dbReference type="Proteomes" id="UP000593567">
    <property type="component" value="Unassembled WGS sequence"/>
</dbReference>
<feature type="repeat" description="TPR" evidence="1">
    <location>
        <begin position="132"/>
        <end position="165"/>
    </location>
</feature>
<dbReference type="OrthoDB" id="413460at2759"/>
<dbReference type="GO" id="GO:0015616">
    <property type="term" value="F:DNA translocase activity"/>
    <property type="evidence" value="ECO:0007669"/>
    <property type="project" value="TreeGrafter"/>
</dbReference>
<feature type="compositionally biased region" description="Polar residues" evidence="2">
    <location>
        <begin position="100"/>
        <end position="109"/>
    </location>
</feature>
<feature type="compositionally biased region" description="Basic and acidic residues" evidence="2">
    <location>
        <begin position="76"/>
        <end position="99"/>
    </location>
</feature>
<feature type="compositionally biased region" description="Polar residues" evidence="2">
    <location>
        <begin position="178"/>
        <end position="195"/>
    </location>
</feature>
<reference evidence="4" key="1">
    <citation type="submission" date="2020-06" db="EMBL/GenBank/DDBJ databases">
        <title>Draft genome of Bugula neritina, a colonial animal packing powerful symbionts and potential medicines.</title>
        <authorList>
            <person name="Rayko M."/>
        </authorList>
    </citation>
    <scope>NUCLEOTIDE SEQUENCE [LARGE SCALE GENOMIC DNA]</scope>
    <source>
        <strain evidence="4">Kwan_BN1</strain>
    </source>
</reference>
<dbReference type="PROSITE" id="PS51192">
    <property type="entry name" value="HELICASE_ATP_BIND_1"/>
    <property type="match status" value="1"/>
</dbReference>
<dbReference type="InterPro" id="IPR027417">
    <property type="entry name" value="P-loop_NTPase"/>
</dbReference>
<dbReference type="InterPro" id="IPR011990">
    <property type="entry name" value="TPR-like_helical_dom_sf"/>
</dbReference>
<dbReference type="FunFam" id="3.40.50.10810:FF:000094">
    <property type="entry name" value="DNA excision repair protein ERCC-6"/>
    <property type="match status" value="1"/>
</dbReference>
<evidence type="ECO:0000256" key="2">
    <source>
        <dbReference type="SAM" id="MobiDB-lite"/>
    </source>
</evidence>
<dbReference type="InterPro" id="IPR014001">
    <property type="entry name" value="Helicase_ATP-bd"/>
</dbReference>
<feature type="domain" description="Helicase ATP-binding" evidence="3">
    <location>
        <begin position="363"/>
        <end position="534"/>
    </location>
</feature>
<evidence type="ECO:0000313" key="5">
    <source>
        <dbReference type="Proteomes" id="UP000593567"/>
    </source>
</evidence>
<dbReference type="SUPFAM" id="SSF52540">
    <property type="entry name" value="P-loop containing nucleoside triphosphate hydrolases"/>
    <property type="match status" value="1"/>
</dbReference>
<dbReference type="GO" id="GO:0005524">
    <property type="term" value="F:ATP binding"/>
    <property type="evidence" value="ECO:0007669"/>
    <property type="project" value="InterPro"/>
</dbReference>
<dbReference type="AlphaFoldDB" id="A0A7J7JCC4"/>
<keyword evidence="5" id="KW-1185">Reference proteome</keyword>
<dbReference type="PROSITE" id="PS50005">
    <property type="entry name" value="TPR"/>
    <property type="match status" value="3"/>
</dbReference>
<dbReference type="InterPro" id="IPR000330">
    <property type="entry name" value="SNF2_N"/>
</dbReference>
<organism evidence="4 5">
    <name type="scientific">Bugula neritina</name>
    <name type="common">Brown bryozoan</name>
    <name type="synonym">Sertularia neritina</name>
    <dbReference type="NCBI Taxonomy" id="10212"/>
    <lineage>
        <taxon>Eukaryota</taxon>
        <taxon>Metazoa</taxon>
        <taxon>Spiralia</taxon>
        <taxon>Lophotrochozoa</taxon>
        <taxon>Bryozoa</taxon>
        <taxon>Gymnolaemata</taxon>
        <taxon>Cheilostomatida</taxon>
        <taxon>Flustrina</taxon>
        <taxon>Buguloidea</taxon>
        <taxon>Bugulidae</taxon>
        <taxon>Bugula</taxon>
    </lineage>
</organism>
<feature type="region of interest" description="Disordered" evidence="2">
    <location>
        <begin position="76"/>
        <end position="112"/>
    </location>
</feature>
<comment type="caution">
    <text evidence="4">The sequence shown here is derived from an EMBL/GenBank/DDBJ whole genome shotgun (WGS) entry which is preliminary data.</text>
</comment>
<feature type="region of interest" description="Disordered" evidence="2">
    <location>
        <begin position="178"/>
        <end position="197"/>
    </location>
</feature>
<dbReference type="PANTHER" id="PTHR45629">
    <property type="entry name" value="SNF2/RAD54 FAMILY MEMBER"/>
    <property type="match status" value="1"/>
</dbReference>
<name>A0A7J7JCC4_BUGNE</name>
<dbReference type="PANTHER" id="PTHR45629:SF7">
    <property type="entry name" value="DNA EXCISION REPAIR PROTEIN ERCC-6-RELATED"/>
    <property type="match status" value="1"/>
</dbReference>
<feature type="repeat" description="TPR" evidence="1">
    <location>
        <begin position="27"/>
        <end position="60"/>
    </location>
</feature>